<dbReference type="STRING" id="525903.Taci_1119"/>
<dbReference type="Gene3D" id="3.20.20.70">
    <property type="entry name" value="Aldolase class I"/>
    <property type="match status" value="1"/>
</dbReference>
<dbReference type="SUPFAM" id="SSF51395">
    <property type="entry name" value="FMN-linked oxidoreductases"/>
    <property type="match status" value="1"/>
</dbReference>
<keyword evidence="3 5" id="KW-0819">tRNA processing</keyword>
<evidence type="ECO:0000259" key="8">
    <source>
        <dbReference type="PROSITE" id="PS50206"/>
    </source>
</evidence>
<comment type="function">
    <text evidence="5">Catalyzes the synthesis of 5,6-dihydrouridine (D), a modified base found in the D-loop of most tRNAs, via the reduction of the C5-C6 double bond in target uridines.</text>
</comment>
<evidence type="ECO:0000256" key="4">
    <source>
        <dbReference type="ARBA" id="ARBA00023002"/>
    </source>
</evidence>
<gene>
    <name evidence="9" type="ordered locus">Taci_1119</name>
</gene>
<dbReference type="EnsemblBacteria" id="ACZ19351">
    <property type="protein sequence ID" value="ACZ19351"/>
    <property type="gene ID" value="Taci_1119"/>
</dbReference>
<feature type="binding site" evidence="7">
    <location>
        <begin position="22"/>
        <end position="24"/>
    </location>
    <ligand>
        <name>FMN</name>
        <dbReference type="ChEBI" id="CHEBI:58210"/>
    </ligand>
</feature>
<dbReference type="PANTHER" id="PTHR11082">
    <property type="entry name" value="TRNA-DIHYDROURIDINE SYNTHASE"/>
    <property type="match status" value="1"/>
</dbReference>
<dbReference type="AlphaFoldDB" id="D1B5R0"/>
<evidence type="ECO:0000256" key="2">
    <source>
        <dbReference type="ARBA" id="ARBA00022643"/>
    </source>
</evidence>
<dbReference type="OrthoDB" id="9764501at2"/>
<feature type="binding site" evidence="7">
    <location>
        <begin position="228"/>
        <end position="229"/>
    </location>
    <ligand>
        <name>FMN</name>
        <dbReference type="ChEBI" id="CHEBI:58210"/>
    </ligand>
</feature>
<dbReference type="KEGG" id="tai:Taci_1119"/>
<keyword evidence="2 5" id="KW-0288">FMN</keyword>
<dbReference type="eggNOG" id="COG0042">
    <property type="taxonomic scope" value="Bacteria"/>
</dbReference>
<dbReference type="Proteomes" id="UP000002030">
    <property type="component" value="Chromosome"/>
</dbReference>
<feature type="active site" description="Proton donor" evidence="6">
    <location>
        <position position="107"/>
    </location>
</feature>
<dbReference type="GO" id="GO:0050660">
    <property type="term" value="F:flavin adenine dinucleotide binding"/>
    <property type="evidence" value="ECO:0007669"/>
    <property type="project" value="InterPro"/>
</dbReference>
<evidence type="ECO:0000313" key="9">
    <source>
        <dbReference type="EMBL" id="ACZ19351.1"/>
    </source>
</evidence>
<dbReference type="EC" id="1.3.1.-" evidence="5"/>
<dbReference type="GO" id="GO:0017150">
    <property type="term" value="F:tRNA dihydrouridine synthase activity"/>
    <property type="evidence" value="ECO:0007669"/>
    <property type="project" value="InterPro"/>
</dbReference>
<feature type="binding site" evidence="7">
    <location>
        <position position="174"/>
    </location>
    <ligand>
        <name>FMN</name>
        <dbReference type="ChEBI" id="CHEBI:58210"/>
    </ligand>
</feature>
<dbReference type="RefSeq" id="WP_012869866.1">
    <property type="nucleotide sequence ID" value="NC_013522.1"/>
</dbReference>
<protein>
    <recommendedName>
        <fullName evidence="5">tRNA-dihydrouridine synthase</fullName>
        <ecNumber evidence="5">1.3.1.-</ecNumber>
    </recommendedName>
</protein>
<dbReference type="InterPro" id="IPR035587">
    <property type="entry name" value="DUS-like_FMN-bd"/>
</dbReference>
<organism evidence="9 10">
    <name type="scientific">Thermanaerovibrio acidaminovorans (strain ATCC 49978 / DSM 6589 / Su883)</name>
    <name type="common">Selenomonas acidaminovorans</name>
    <dbReference type="NCBI Taxonomy" id="525903"/>
    <lineage>
        <taxon>Bacteria</taxon>
        <taxon>Thermotogati</taxon>
        <taxon>Synergistota</taxon>
        <taxon>Synergistia</taxon>
        <taxon>Synergistales</taxon>
        <taxon>Synergistaceae</taxon>
        <taxon>Thermanaerovibrio</taxon>
    </lineage>
</organism>
<feature type="domain" description="Rhodanese" evidence="8">
    <location>
        <begin position="128"/>
        <end position="165"/>
    </location>
</feature>
<sequence>MMVGSLGAIGGVQVDGPLWLAPMAGITTPSVRLFQRRIGVSLVHTEMVSALGLKYRGEKSRRILIPLPGEEPVIPQLFGPSGEDLLEGARIALGEYPFRAVEVNMACPMPKVVSKGSGAAMLKDPDLAARAVALLKGLGVSVWVKARVLPGGFEETLRFCGRLFEAGLDLLLLHGRTSPQRYEGRADVEQVIRLSRAFPGRVVGSGDVFSPDDALRYLEGGCVAVLLARGFVRDPLLALRCARRLGLRPPGDADLKGALLELGDMLASHEGERTCLILVKRMVAGALKGHPHDAERRNRVMSLKSWGDLREFILAWPL</sequence>
<dbReference type="PROSITE" id="PS50206">
    <property type="entry name" value="RHODANESE_3"/>
    <property type="match status" value="1"/>
</dbReference>
<name>D1B5R0_THEAS</name>
<keyword evidence="1 5" id="KW-0285">Flavoprotein</keyword>
<dbReference type="InterPro" id="IPR001269">
    <property type="entry name" value="DUS_fam"/>
</dbReference>
<accession>D1B5R0</accession>
<dbReference type="InterPro" id="IPR001763">
    <property type="entry name" value="Rhodanese-like_dom"/>
</dbReference>
<comment type="cofactor">
    <cofactor evidence="5 7">
        <name>FMN</name>
        <dbReference type="ChEBI" id="CHEBI:58210"/>
    </cofactor>
</comment>
<keyword evidence="7" id="KW-0547">Nucleotide-binding</keyword>
<proteinExistence type="inferred from homology"/>
<evidence type="ECO:0000256" key="5">
    <source>
        <dbReference type="PIRNR" id="PIRNR006621"/>
    </source>
</evidence>
<dbReference type="Pfam" id="PF01207">
    <property type="entry name" value="Dus"/>
    <property type="match status" value="1"/>
</dbReference>
<keyword evidence="10" id="KW-1185">Reference proteome</keyword>
<feature type="binding site" evidence="7">
    <location>
        <position position="76"/>
    </location>
    <ligand>
        <name>FMN</name>
        <dbReference type="ChEBI" id="CHEBI:58210"/>
    </ligand>
</feature>
<dbReference type="PIRSF" id="PIRSF006621">
    <property type="entry name" value="Dus"/>
    <property type="match status" value="1"/>
</dbReference>
<comment type="similarity">
    <text evidence="5">Belongs to the dus family.</text>
</comment>
<evidence type="ECO:0000256" key="1">
    <source>
        <dbReference type="ARBA" id="ARBA00022630"/>
    </source>
</evidence>
<evidence type="ECO:0000256" key="7">
    <source>
        <dbReference type="PIRSR" id="PIRSR006621-2"/>
    </source>
</evidence>
<reference evidence="9 10" key="1">
    <citation type="journal article" date="2009" name="Stand. Genomic Sci.">
        <title>Complete genome sequence of Thermanaerovibrio acidaminovorans type strain (Su883).</title>
        <authorList>
            <person name="Chovatia M."/>
            <person name="Sikorski J."/>
            <person name="Schroder M."/>
            <person name="Lapidus A."/>
            <person name="Nolan M."/>
            <person name="Tice H."/>
            <person name="Glavina Del Rio T."/>
            <person name="Copeland A."/>
            <person name="Cheng J.F."/>
            <person name="Lucas S."/>
            <person name="Chen F."/>
            <person name="Bruce D."/>
            <person name="Goodwin L."/>
            <person name="Pitluck S."/>
            <person name="Ivanova N."/>
            <person name="Mavromatis K."/>
            <person name="Ovchinnikova G."/>
            <person name="Pati A."/>
            <person name="Chen A."/>
            <person name="Palaniappan K."/>
            <person name="Land M."/>
            <person name="Hauser L."/>
            <person name="Chang Y.J."/>
            <person name="Jeffries C.D."/>
            <person name="Chain P."/>
            <person name="Saunders E."/>
            <person name="Detter J.C."/>
            <person name="Brettin T."/>
            <person name="Rohde M."/>
            <person name="Goker M."/>
            <person name="Spring S."/>
            <person name="Bristow J."/>
            <person name="Markowitz V."/>
            <person name="Hugenholtz P."/>
            <person name="Kyrpides N.C."/>
            <person name="Klenk H.P."/>
            <person name="Eisen J.A."/>
        </authorList>
    </citation>
    <scope>NUCLEOTIDE SEQUENCE [LARGE SCALE GENOMIC DNA]</scope>
    <source>
        <strain evidence="10">ATCC 49978 / DSM 6589 / Su883</strain>
    </source>
</reference>
<dbReference type="HOGENOM" id="CLU_013299_0_3_0"/>
<feature type="binding site" evidence="7">
    <location>
        <position position="145"/>
    </location>
    <ligand>
        <name>FMN</name>
        <dbReference type="ChEBI" id="CHEBI:58210"/>
    </ligand>
</feature>
<dbReference type="PANTHER" id="PTHR11082:SF25">
    <property type="entry name" value="DUS-LIKE FMN-BINDING DOMAIN-CONTAINING PROTEIN"/>
    <property type="match status" value="1"/>
</dbReference>
<evidence type="ECO:0000313" key="10">
    <source>
        <dbReference type="Proteomes" id="UP000002030"/>
    </source>
</evidence>
<evidence type="ECO:0000256" key="6">
    <source>
        <dbReference type="PIRSR" id="PIRSR006621-1"/>
    </source>
</evidence>
<keyword evidence="4 5" id="KW-0560">Oxidoreductase</keyword>
<dbReference type="CDD" id="cd02801">
    <property type="entry name" value="DUS_like_FMN"/>
    <property type="match status" value="1"/>
</dbReference>
<dbReference type="InterPro" id="IPR013785">
    <property type="entry name" value="Aldolase_TIM"/>
</dbReference>
<evidence type="ECO:0000256" key="3">
    <source>
        <dbReference type="ARBA" id="ARBA00022694"/>
    </source>
</evidence>
<dbReference type="EMBL" id="CP001818">
    <property type="protein sequence ID" value="ACZ19351.1"/>
    <property type="molecule type" value="Genomic_DNA"/>
</dbReference>